<dbReference type="OrthoDB" id="1898716at2759"/>
<dbReference type="GO" id="GO:0000981">
    <property type="term" value="F:DNA-binding transcription factor activity, RNA polymerase II-specific"/>
    <property type="evidence" value="ECO:0007669"/>
    <property type="project" value="TreeGrafter"/>
</dbReference>
<feature type="region of interest" description="Disordered" evidence="6">
    <location>
        <begin position="480"/>
        <end position="507"/>
    </location>
</feature>
<evidence type="ECO:0000256" key="2">
    <source>
        <dbReference type="ARBA" id="ARBA00023015"/>
    </source>
</evidence>
<proteinExistence type="predicted"/>
<feature type="compositionally biased region" description="Low complexity" evidence="6">
    <location>
        <begin position="489"/>
        <end position="503"/>
    </location>
</feature>
<dbReference type="PANTHER" id="PTHR11945">
    <property type="entry name" value="MADS BOX PROTEIN"/>
    <property type="match status" value="1"/>
</dbReference>
<evidence type="ECO:0000256" key="4">
    <source>
        <dbReference type="ARBA" id="ARBA00023163"/>
    </source>
</evidence>
<dbReference type="AlphaFoldDB" id="A0A1R1PZP3"/>
<evidence type="ECO:0000313" key="8">
    <source>
        <dbReference type="EMBL" id="OMH86410.1"/>
    </source>
</evidence>
<evidence type="ECO:0000313" key="9">
    <source>
        <dbReference type="Proteomes" id="UP000188320"/>
    </source>
</evidence>
<evidence type="ECO:0000259" key="7">
    <source>
        <dbReference type="PROSITE" id="PS50066"/>
    </source>
</evidence>
<dbReference type="GO" id="GO:0005634">
    <property type="term" value="C:nucleus"/>
    <property type="evidence" value="ECO:0007669"/>
    <property type="project" value="UniProtKB-SubCell"/>
</dbReference>
<dbReference type="Pfam" id="PF00319">
    <property type="entry name" value="SRF-TF"/>
    <property type="match status" value="1"/>
</dbReference>
<dbReference type="GO" id="GO:0046983">
    <property type="term" value="F:protein dimerization activity"/>
    <property type="evidence" value="ECO:0007669"/>
    <property type="project" value="InterPro"/>
</dbReference>
<evidence type="ECO:0000256" key="1">
    <source>
        <dbReference type="ARBA" id="ARBA00004123"/>
    </source>
</evidence>
<reference evidence="9" key="1">
    <citation type="submission" date="2017-01" db="EMBL/GenBank/DDBJ databases">
        <authorList>
            <person name="Wang Y."/>
            <person name="White M."/>
            <person name="Kvist S."/>
            <person name="Moncalvo J.-M."/>
        </authorList>
    </citation>
    <scope>NUCLEOTIDE SEQUENCE [LARGE SCALE GENOMIC DNA]</scope>
    <source>
        <strain evidence="9">COL-18-3</strain>
    </source>
</reference>
<keyword evidence="2" id="KW-0805">Transcription regulation</keyword>
<sequence length="570" mass="62328">MGRKKIRIQKISNDRNRQVTYFKRKSGLLKKAYELSTLCGCDISLIIFNDEEGLVQYSTSDIDKMLDRFKDYKGKREKFTNTECAQFYTNVDVPKSPQATESKKKGRFNGFQTILKKSEPAFTQKILGNWADMGHRESINTRNSTFAGLSGIPQPDGTALHRMSATGVNPISLSQLQHVGEFVPGFNVGSTKSSIVGMPPTLDNYSMSGNSNMLPRGSNVDLLQLNCQNAKMSQINGIGSNTFVRNDTLGINGGAGGCALKVNTLASMCSLSSPSSNIESNSVISGTYAYKQTGTNTNSSPRYSRNSGSVAERDFYETHYLSTLNENKKRAASDSAVKALSTRPEEYIKFLNNCLDSQNLVNSQNDELKTKIRNIIKTEMVKSDKHGTATNTSVINTQKNQGLMNLLGQTKVNGSVLSSTGGSSVSSRIETPGTGNPDLSLSVGGQARGSDNTGRTNTMWAVKEDFRNANQNHNVLSDIENGGAMNQFSSMNDSTTSNDSSSNPFEISDLNGNEYLNELYEKLGNTIGHKNEEKINDISNSLSLNSFETKIGGIYEDTSNICDPLLWKLH</sequence>
<dbReference type="PROSITE" id="PS00350">
    <property type="entry name" value="MADS_BOX_1"/>
    <property type="match status" value="1"/>
</dbReference>
<dbReference type="PANTHER" id="PTHR11945:SF23">
    <property type="entry name" value="MYOCYTE-SPECIFIC ENHANCER FACTOR 2D"/>
    <property type="match status" value="1"/>
</dbReference>
<dbReference type="PRINTS" id="PR00404">
    <property type="entry name" value="MADSDOMAIN"/>
</dbReference>
<dbReference type="SUPFAM" id="SSF55455">
    <property type="entry name" value="SRF-like"/>
    <property type="match status" value="1"/>
</dbReference>
<dbReference type="GO" id="GO:0000978">
    <property type="term" value="F:RNA polymerase II cis-regulatory region sequence-specific DNA binding"/>
    <property type="evidence" value="ECO:0007669"/>
    <property type="project" value="TreeGrafter"/>
</dbReference>
<organism evidence="8 9">
    <name type="scientific">Zancudomyces culisetae</name>
    <name type="common">Gut fungus</name>
    <name type="synonym">Smittium culisetae</name>
    <dbReference type="NCBI Taxonomy" id="1213189"/>
    <lineage>
        <taxon>Eukaryota</taxon>
        <taxon>Fungi</taxon>
        <taxon>Fungi incertae sedis</taxon>
        <taxon>Zoopagomycota</taxon>
        <taxon>Kickxellomycotina</taxon>
        <taxon>Harpellomycetes</taxon>
        <taxon>Harpellales</taxon>
        <taxon>Legeriomycetaceae</taxon>
        <taxon>Zancudomyces</taxon>
    </lineage>
</organism>
<dbReference type="SMART" id="SM00432">
    <property type="entry name" value="MADS"/>
    <property type="match status" value="1"/>
</dbReference>
<evidence type="ECO:0000256" key="6">
    <source>
        <dbReference type="SAM" id="MobiDB-lite"/>
    </source>
</evidence>
<keyword evidence="9" id="KW-1185">Reference proteome</keyword>
<gene>
    <name evidence="8" type="ORF">AX774_g24</name>
</gene>
<protein>
    <submittedName>
        <fullName evidence="8">Myocyte-specific enhancer factor 2B</fullName>
    </submittedName>
</protein>
<dbReference type="GO" id="GO:0045944">
    <property type="term" value="P:positive regulation of transcription by RNA polymerase II"/>
    <property type="evidence" value="ECO:0007669"/>
    <property type="project" value="TreeGrafter"/>
</dbReference>
<dbReference type="EMBL" id="LSSK01000002">
    <property type="protein sequence ID" value="OMH86410.1"/>
    <property type="molecule type" value="Genomic_DNA"/>
</dbReference>
<evidence type="ECO:0000256" key="5">
    <source>
        <dbReference type="ARBA" id="ARBA00023242"/>
    </source>
</evidence>
<feature type="compositionally biased region" description="Low complexity" evidence="6">
    <location>
        <begin position="418"/>
        <end position="427"/>
    </location>
</feature>
<dbReference type="InterPro" id="IPR036879">
    <property type="entry name" value="TF_MADSbox_sf"/>
</dbReference>
<feature type="region of interest" description="Disordered" evidence="6">
    <location>
        <begin position="418"/>
        <end position="455"/>
    </location>
</feature>
<dbReference type="InterPro" id="IPR002100">
    <property type="entry name" value="TF_MADSbox"/>
</dbReference>
<dbReference type="PROSITE" id="PS50066">
    <property type="entry name" value="MADS_BOX_2"/>
    <property type="match status" value="1"/>
</dbReference>
<comment type="subcellular location">
    <subcellularLocation>
        <location evidence="1">Nucleus</location>
    </subcellularLocation>
</comment>
<keyword evidence="3" id="KW-0238">DNA-binding</keyword>
<accession>A0A1R1PZP3</accession>
<evidence type="ECO:0000256" key="3">
    <source>
        <dbReference type="ARBA" id="ARBA00023125"/>
    </source>
</evidence>
<comment type="caution">
    <text evidence="8">The sequence shown here is derived from an EMBL/GenBank/DDBJ whole genome shotgun (WGS) entry which is preliminary data.</text>
</comment>
<dbReference type="Proteomes" id="UP000188320">
    <property type="component" value="Unassembled WGS sequence"/>
</dbReference>
<keyword evidence="5" id="KW-0539">Nucleus</keyword>
<dbReference type="Gene3D" id="3.40.1810.10">
    <property type="entry name" value="Transcription factor, MADS-box"/>
    <property type="match status" value="1"/>
</dbReference>
<feature type="domain" description="MADS-box" evidence="7">
    <location>
        <begin position="1"/>
        <end position="61"/>
    </location>
</feature>
<dbReference type="GO" id="GO:0030154">
    <property type="term" value="P:cell differentiation"/>
    <property type="evidence" value="ECO:0007669"/>
    <property type="project" value="TreeGrafter"/>
</dbReference>
<keyword evidence="4" id="KW-0804">Transcription</keyword>
<name>A0A1R1PZP3_ZANCU</name>